<dbReference type="GO" id="GO:0005634">
    <property type="term" value="C:nucleus"/>
    <property type="evidence" value="ECO:0007669"/>
    <property type="project" value="UniProtKB-SubCell"/>
</dbReference>
<keyword evidence="3" id="KW-0547">Nucleotide-binding</keyword>
<dbReference type="SMART" id="SM00382">
    <property type="entry name" value="AAA"/>
    <property type="match status" value="1"/>
</dbReference>
<evidence type="ECO:0000259" key="8">
    <source>
        <dbReference type="SMART" id="SM00382"/>
    </source>
</evidence>
<keyword evidence="10" id="KW-1185">Reference proteome</keyword>
<comment type="similarity">
    <text evidence="2">Belongs to the rad17/RAD24 family.</text>
</comment>
<keyword evidence="5" id="KW-0067">ATP-binding</keyword>
<evidence type="ECO:0000313" key="10">
    <source>
        <dbReference type="Proteomes" id="UP000298663"/>
    </source>
</evidence>
<dbReference type="SUPFAM" id="SSF52540">
    <property type="entry name" value="P-loop containing nucleoside triphosphate hydrolases"/>
    <property type="match status" value="1"/>
</dbReference>
<name>A0A4U8UPP0_STECR</name>
<reference evidence="9 10" key="1">
    <citation type="journal article" date="2015" name="Genome Biol.">
        <title>Comparative genomics of Steinernema reveals deeply conserved gene regulatory networks.</title>
        <authorList>
            <person name="Dillman A.R."/>
            <person name="Macchietto M."/>
            <person name="Porter C.F."/>
            <person name="Rogers A."/>
            <person name="Williams B."/>
            <person name="Antoshechkin I."/>
            <person name="Lee M.M."/>
            <person name="Goodwin Z."/>
            <person name="Lu X."/>
            <person name="Lewis E.E."/>
            <person name="Goodrich-Blair H."/>
            <person name="Stock S.P."/>
            <person name="Adams B.J."/>
            <person name="Sternberg P.W."/>
            <person name="Mortazavi A."/>
        </authorList>
    </citation>
    <scope>NUCLEOTIDE SEQUENCE [LARGE SCALE GENOMIC DNA]</scope>
    <source>
        <strain evidence="9 10">ALL</strain>
    </source>
</reference>
<accession>A0A4U8UPP0</accession>
<dbReference type="AlphaFoldDB" id="A0A4U8UPP0"/>
<dbReference type="PANTHER" id="PTHR12172:SF0">
    <property type="entry name" value="CELL CYCLE CHECKPOINT PROTEIN RAD17"/>
    <property type="match status" value="1"/>
</dbReference>
<dbReference type="OrthoDB" id="10265971at2759"/>
<dbReference type="GO" id="GO:0000077">
    <property type="term" value="P:DNA damage checkpoint signaling"/>
    <property type="evidence" value="ECO:0007669"/>
    <property type="project" value="TreeGrafter"/>
</dbReference>
<gene>
    <name evidence="9" type="ORF">L596_002418</name>
</gene>
<sequence length="466" mass="53010">MSQKYDPLDGTTPISIDQLAVMPAKVKEVRGMLQSWKNRGSPSVMVLSGPPGCGKSTMMKLLCKEERIAILEYDPSDEHNVSSFGTVCKDREDSTFANFFHQLKYKEIGSERRGRRVALIEDLPLSFIENPTLLQNLIATSNLTDNCAVVFVVTTYGGMSWSLNPMRILSQDFYRQNQVRIVEFNRLTEKRLSKALLTAKSRLRLVGMDLPSAEALANRANGDLRQAINQAILCYQSKLDLGSDKNVVSCDEFLIDFRLIGRILNAKYQETDGPQNEPEPVYPASFLSEFHCPVNSMVEYVYTNYVPYPTSLAKITQIARCLSTVDACWNSFRFEDRERTPSFEKCMKQVLIGKVTNANYGHNNKRFAQLRKFDFRSTKETCFLNFRNGRFLFPSLIQNQDEMSEVISLLKGAMDEDPFLFNDLQTSYLSNYPSPIDLSKEFTIGATLDTSAQEQCDIDIEEIPWD</sequence>
<comment type="subcellular location">
    <subcellularLocation>
        <location evidence="1">Nucleus</location>
    </subcellularLocation>
</comment>
<dbReference type="GO" id="GO:0003682">
    <property type="term" value="F:chromatin binding"/>
    <property type="evidence" value="ECO:0007669"/>
    <property type="project" value="TreeGrafter"/>
</dbReference>
<organism evidence="9 10">
    <name type="scientific">Steinernema carpocapsae</name>
    <name type="common">Entomopathogenic nematode</name>
    <dbReference type="NCBI Taxonomy" id="34508"/>
    <lineage>
        <taxon>Eukaryota</taxon>
        <taxon>Metazoa</taxon>
        <taxon>Ecdysozoa</taxon>
        <taxon>Nematoda</taxon>
        <taxon>Chromadorea</taxon>
        <taxon>Rhabditida</taxon>
        <taxon>Tylenchina</taxon>
        <taxon>Panagrolaimomorpha</taxon>
        <taxon>Strongyloidoidea</taxon>
        <taxon>Steinernematidae</taxon>
        <taxon>Steinernema</taxon>
    </lineage>
</organism>
<dbReference type="EMBL" id="AZBU02000001">
    <property type="protein sequence ID" value="TMS34921.1"/>
    <property type="molecule type" value="Genomic_DNA"/>
</dbReference>
<dbReference type="Pfam" id="PF03215">
    <property type="entry name" value="Rad17"/>
    <property type="match status" value="1"/>
</dbReference>
<keyword evidence="6" id="KW-0539">Nucleus</keyword>
<evidence type="ECO:0000256" key="7">
    <source>
        <dbReference type="ARBA" id="ARBA00023306"/>
    </source>
</evidence>
<dbReference type="GO" id="GO:0006281">
    <property type="term" value="P:DNA repair"/>
    <property type="evidence" value="ECO:0007669"/>
    <property type="project" value="InterPro"/>
</dbReference>
<feature type="domain" description="AAA+ ATPase" evidence="8">
    <location>
        <begin position="41"/>
        <end position="179"/>
    </location>
</feature>
<dbReference type="GO" id="GO:0003689">
    <property type="term" value="F:DNA clamp loader activity"/>
    <property type="evidence" value="ECO:0007669"/>
    <property type="project" value="TreeGrafter"/>
</dbReference>
<evidence type="ECO:0000256" key="3">
    <source>
        <dbReference type="ARBA" id="ARBA00022741"/>
    </source>
</evidence>
<dbReference type="InterPro" id="IPR003593">
    <property type="entry name" value="AAA+_ATPase"/>
</dbReference>
<evidence type="ECO:0000256" key="1">
    <source>
        <dbReference type="ARBA" id="ARBA00004123"/>
    </source>
</evidence>
<evidence type="ECO:0000256" key="4">
    <source>
        <dbReference type="ARBA" id="ARBA00022763"/>
    </source>
</evidence>
<dbReference type="InterPro" id="IPR004582">
    <property type="entry name" value="Checkpoint_prot_Rad17_Rad24"/>
</dbReference>
<comment type="caution">
    <text evidence="9">The sequence shown here is derived from an EMBL/GenBank/DDBJ whole genome shotgun (WGS) entry which is preliminary data.</text>
</comment>
<keyword evidence="4" id="KW-0227">DNA damage</keyword>
<dbReference type="GO" id="GO:0005524">
    <property type="term" value="F:ATP binding"/>
    <property type="evidence" value="ECO:0007669"/>
    <property type="project" value="UniProtKB-KW"/>
</dbReference>
<dbReference type="Proteomes" id="UP000298663">
    <property type="component" value="Chromosome X"/>
</dbReference>
<dbReference type="InterPro" id="IPR027417">
    <property type="entry name" value="P-loop_NTPase"/>
</dbReference>
<evidence type="ECO:0000256" key="5">
    <source>
        <dbReference type="ARBA" id="ARBA00022840"/>
    </source>
</evidence>
<dbReference type="EMBL" id="CM016762">
    <property type="protein sequence ID" value="TMS34921.1"/>
    <property type="molecule type" value="Genomic_DNA"/>
</dbReference>
<evidence type="ECO:0000256" key="2">
    <source>
        <dbReference type="ARBA" id="ARBA00006168"/>
    </source>
</evidence>
<reference evidence="9 10" key="2">
    <citation type="journal article" date="2019" name="G3 (Bethesda)">
        <title>Hybrid Assembly of the Genome of the Entomopathogenic Nematode Steinernema carpocapsae Identifies the X-Chromosome.</title>
        <authorList>
            <person name="Serra L."/>
            <person name="Macchietto M."/>
            <person name="Macias-Munoz A."/>
            <person name="McGill C.J."/>
            <person name="Rodriguez I.M."/>
            <person name="Rodriguez B."/>
            <person name="Murad R."/>
            <person name="Mortazavi A."/>
        </authorList>
    </citation>
    <scope>NUCLEOTIDE SEQUENCE [LARGE SCALE GENOMIC DNA]</scope>
    <source>
        <strain evidence="9 10">ALL</strain>
    </source>
</reference>
<protein>
    <recommendedName>
        <fullName evidence="8">AAA+ ATPase domain-containing protein</fullName>
    </recommendedName>
</protein>
<evidence type="ECO:0000256" key="6">
    <source>
        <dbReference type="ARBA" id="ARBA00023242"/>
    </source>
</evidence>
<dbReference type="Gene3D" id="3.40.50.300">
    <property type="entry name" value="P-loop containing nucleotide triphosphate hydrolases"/>
    <property type="match status" value="1"/>
</dbReference>
<dbReference type="PANTHER" id="PTHR12172">
    <property type="entry name" value="CELL CYCLE CHECKPOINT PROTEIN RAD17"/>
    <property type="match status" value="1"/>
</dbReference>
<dbReference type="GO" id="GO:0033314">
    <property type="term" value="P:mitotic DNA replication checkpoint signaling"/>
    <property type="evidence" value="ECO:0007669"/>
    <property type="project" value="TreeGrafter"/>
</dbReference>
<dbReference type="STRING" id="34508.A0A4U8UPP0"/>
<keyword evidence="7" id="KW-0131">Cell cycle</keyword>
<evidence type="ECO:0000313" key="9">
    <source>
        <dbReference type="EMBL" id="TMS34921.1"/>
    </source>
</evidence>
<proteinExistence type="inferred from homology"/>